<dbReference type="InterPro" id="IPR010843">
    <property type="entry name" value="Uncharacterised_AroM"/>
</dbReference>
<gene>
    <name evidence="1" type="ORF">AC482_07230</name>
</gene>
<dbReference type="AlphaFoldDB" id="A0A0M0BKG0"/>
<dbReference type="EMBL" id="LFWZ01000074">
    <property type="protein sequence ID" value="KON29082.1"/>
    <property type="molecule type" value="Genomic_DNA"/>
</dbReference>
<name>A0A0M0BKG0_9ARCH</name>
<evidence type="ECO:0000313" key="1">
    <source>
        <dbReference type="EMBL" id="KON29082.1"/>
    </source>
</evidence>
<accession>A0A0M0BKG0</accession>
<evidence type="ECO:0000313" key="2">
    <source>
        <dbReference type="Proteomes" id="UP000037210"/>
    </source>
</evidence>
<protein>
    <recommendedName>
        <fullName evidence="3">AroM family protein</fullName>
    </recommendedName>
</protein>
<sequence>MKIGIVTIGQSPRPDVVGEITRVLGSGHEVVEAGALDGLTLEELSGMRPARGNDVLVTRMRDGTEVKVTHDLVCPLIQERITELDDRGVGIILLLCTGKFPKFEAKSLIVTPSEIVRGCTAATIREGRLGMIYPSIQQVGGKPAERQDGNLVTYLDAASPYEPMKEIEKLGDRLAKRDLDLIVLNCMGFSHEHKRVVKEKTGKTVIQSSSLVGRVLKELVS</sequence>
<evidence type="ECO:0008006" key="3">
    <source>
        <dbReference type="Google" id="ProtNLM"/>
    </source>
</evidence>
<comment type="caution">
    <text evidence="1">The sequence shown here is derived from an EMBL/GenBank/DDBJ whole genome shotgun (WGS) entry which is preliminary data.</text>
</comment>
<proteinExistence type="predicted"/>
<reference evidence="1 2" key="1">
    <citation type="submission" date="2015-06" db="EMBL/GenBank/DDBJ databases">
        <title>New insights into the roles of widespread benthic archaea in carbon and nitrogen cycling.</title>
        <authorList>
            <person name="Lazar C.S."/>
            <person name="Baker B.J."/>
            <person name="Seitz K.W."/>
            <person name="Hyde A.S."/>
            <person name="Dick G.J."/>
            <person name="Hinrichs K.-U."/>
            <person name="Teske A.P."/>
        </authorList>
    </citation>
    <scope>NUCLEOTIDE SEQUENCE [LARGE SCALE GENOMIC DNA]</scope>
    <source>
        <strain evidence="1">DG-45</strain>
    </source>
</reference>
<dbReference type="Pfam" id="PF07302">
    <property type="entry name" value="AroM"/>
    <property type="match status" value="1"/>
</dbReference>
<organism evidence="1 2">
    <name type="scientific">miscellaneous Crenarchaeota group-15 archaeon DG-45</name>
    <dbReference type="NCBI Taxonomy" id="1685127"/>
    <lineage>
        <taxon>Archaea</taxon>
        <taxon>Candidatus Bathyarchaeota</taxon>
        <taxon>MCG-15</taxon>
    </lineage>
</organism>
<dbReference type="Proteomes" id="UP000037210">
    <property type="component" value="Unassembled WGS sequence"/>
</dbReference>